<dbReference type="Proteomes" id="UP001604335">
    <property type="component" value="Unassembled WGS sequence"/>
</dbReference>
<dbReference type="RefSeq" id="WP_393010958.1">
    <property type="nucleotide sequence ID" value="NZ_JAZAQF010000028.1"/>
</dbReference>
<reference evidence="2" key="1">
    <citation type="journal article" date="2024" name="Algal Res.">
        <title>Biochemical, toxicological and genomic investigation of a high-biomass producing Limnothrix strain isolated from Italian shallow drinking water reservoir.</title>
        <authorList>
            <person name="Simonazzi M."/>
            <person name="Shishido T.K."/>
            <person name="Delbaje E."/>
            <person name="Wahlsten M."/>
            <person name="Fewer D.P."/>
            <person name="Sivonen K."/>
            <person name="Pezzolesi L."/>
            <person name="Pistocchi R."/>
        </authorList>
    </citation>
    <scope>NUCLEOTIDE SEQUENCE [LARGE SCALE GENOMIC DNA]</scope>
    <source>
        <strain evidence="2">LRLZ20PSL1</strain>
    </source>
</reference>
<organism evidence="1 2">
    <name type="scientific">Limnothrix redekei LRLZ20PSL1</name>
    <dbReference type="NCBI Taxonomy" id="3112953"/>
    <lineage>
        <taxon>Bacteria</taxon>
        <taxon>Bacillati</taxon>
        <taxon>Cyanobacteriota</taxon>
        <taxon>Cyanophyceae</taxon>
        <taxon>Pseudanabaenales</taxon>
        <taxon>Pseudanabaenaceae</taxon>
        <taxon>Limnothrix</taxon>
    </lineage>
</organism>
<name>A0ABW7C6W2_9CYAN</name>
<dbReference type="InterPro" id="IPR021518">
    <property type="entry name" value="DUF3181"/>
</dbReference>
<evidence type="ECO:0000313" key="2">
    <source>
        <dbReference type="Proteomes" id="UP001604335"/>
    </source>
</evidence>
<comment type="caution">
    <text evidence="1">The sequence shown here is derived from an EMBL/GenBank/DDBJ whole genome shotgun (WGS) entry which is preliminary data.</text>
</comment>
<dbReference type="Pfam" id="PF11378">
    <property type="entry name" value="DUF3181"/>
    <property type="match status" value="1"/>
</dbReference>
<dbReference type="EMBL" id="JAZAQF010000028">
    <property type="protein sequence ID" value="MFG3816929.1"/>
    <property type="molecule type" value="Genomic_DNA"/>
</dbReference>
<protein>
    <submittedName>
        <fullName evidence="1">DUF3181 family protein</fullName>
    </submittedName>
</protein>
<sequence length="102" mass="11345">MSKSVSNEAIETLAAEIGDAAYLDIAKWHLDLAHAHLHSALAEKIYPLLLDRTFSRAKLTALLGEMAIEIGAGKRSIPLLDFIPDRQVERLYQAIDDYQAKL</sequence>
<keyword evidence="2" id="KW-1185">Reference proteome</keyword>
<gene>
    <name evidence="1" type="ORF">VPK24_04720</name>
</gene>
<evidence type="ECO:0000313" key="1">
    <source>
        <dbReference type="EMBL" id="MFG3816929.1"/>
    </source>
</evidence>
<proteinExistence type="predicted"/>
<accession>A0ABW7C6W2</accession>